<dbReference type="EMBL" id="MN739993">
    <property type="protein sequence ID" value="QHT81972.1"/>
    <property type="molecule type" value="Genomic_DNA"/>
</dbReference>
<keyword evidence="2" id="KW-1133">Transmembrane helix</keyword>
<dbReference type="AlphaFoldDB" id="A0A6C0HMV4"/>
<accession>A0A6C0HMV4</accession>
<evidence type="ECO:0000313" key="3">
    <source>
        <dbReference type="EMBL" id="QHT81972.1"/>
    </source>
</evidence>
<sequence length="239" mass="26222">MKLMVKLTPIFVLVVLVFVFYTLFLFMNRSYEPMDNPPSCLDPVKEEDAPSCDGEGGTNSNVPGCYNTVRDHYNGFISDFMTSDYILKTQMVTPVCPNNPVGEVGSEYGKDERIVTPEDDKSPIKSYTAAKTDYDPKLVKPDETKKSTPFLDMSMFASSGTAAPQEESKPKTEPSNTYLLNASAPKAPEPPDASRGSCPPCPSCQRCPEPVVECKRVVNYNAAGVSNLPVPMIADFSKF</sequence>
<evidence type="ECO:0000256" key="1">
    <source>
        <dbReference type="SAM" id="MobiDB-lite"/>
    </source>
</evidence>
<organism evidence="3">
    <name type="scientific">viral metagenome</name>
    <dbReference type="NCBI Taxonomy" id="1070528"/>
    <lineage>
        <taxon>unclassified sequences</taxon>
        <taxon>metagenomes</taxon>
        <taxon>organismal metagenomes</taxon>
    </lineage>
</organism>
<keyword evidence="2" id="KW-0472">Membrane</keyword>
<protein>
    <submittedName>
        <fullName evidence="3">Uncharacterized protein</fullName>
    </submittedName>
</protein>
<feature type="region of interest" description="Disordered" evidence="1">
    <location>
        <begin position="159"/>
        <end position="203"/>
    </location>
</feature>
<keyword evidence="2" id="KW-0812">Transmembrane</keyword>
<feature type="transmembrane region" description="Helical" evidence="2">
    <location>
        <begin position="7"/>
        <end position="27"/>
    </location>
</feature>
<proteinExistence type="predicted"/>
<name>A0A6C0HMV4_9ZZZZ</name>
<reference evidence="3" key="1">
    <citation type="journal article" date="2020" name="Nature">
        <title>Giant virus diversity and host interactions through global metagenomics.</title>
        <authorList>
            <person name="Schulz F."/>
            <person name="Roux S."/>
            <person name="Paez-Espino D."/>
            <person name="Jungbluth S."/>
            <person name="Walsh D.A."/>
            <person name="Denef V.J."/>
            <person name="McMahon K.D."/>
            <person name="Konstantinidis K.T."/>
            <person name="Eloe-Fadrosh E.A."/>
            <person name="Kyrpides N.C."/>
            <person name="Woyke T."/>
        </authorList>
    </citation>
    <scope>NUCLEOTIDE SEQUENCE</scope>
    <source>
        <strain evidence="3">GVMAG-M-3300023184-160</strain>
    </source>
</reference>
<evidence type="ECO:0000256" key="2">
    <source>
        <dbReference type="SAM" id="Phobius"/>
    </source>
</evidence>